<keyword evidence="3" id="KW-1185">Reference proteome</keyword>
<feature type="region of interest" description="Disordered" evidence="1">
    <location>
        <begin position="99"/>
        <end position="263"/>
    </location>
</feature>
<organism evidence="2 3">
    <name type="scientific">Mycena pura</name>
    <dbReference type="NCBI Taxonomy" id="153505"/>
    <lineage>
        <taxon>Eukaryota</taxon>
        <taxon>Fungi</taxon>
        <taxon>Dikarya</taxon>
        <taxon>Basidiomycota</taxon>
        <taxon>Agaricomycotina</taxon>
        <taxon>Agaricomycetes</taxon>
        <taxon>Agaricomycetidae</taxon>
        <taxon>Agaricales</taxon>
        <taxon>Marasmiineae</taxon>
        <taxon>Mycenaceae</taxon>
        <taxon>Mycena</taxon>
    </lineage>
</organism>
<evidence type="ECO:0000313" key="2">
    <source>
        <dbReference type="EMBL" id="KAJ7221567.1"/>
    </source>
</evidence>
<accession>A0AAD6VSP9</accession>
<protein>
    <submittedName>
        <fullName evidence="2">Uncharacterized protein</fullName>
    </submittedName>
</protein>
<evidence type="ECO:0000256" key="1">
    <source>
        <dbReference type="SAM" id="MobiDB-lite"/>
    </source>
</evidence>
<feature type="compositionally biased region" description="Acidic residues" evidence="1">
    <location>
        <begin position="170"/>
        <end position="179"/>
    </location>
</feature>
<evidence type="ECO:0000313" key="3">
    <source>
        <dbReference type="Proteomes" id="UP001219525"/>
    </source>
</evidence>
<dbReference type="AlphaFoldDB" id="A0AAD6VSP9"/>
<feature type="compositionally biased region" description="Basic and acidic residues" evidence="1">
    <location>
        <begin position="210"/>
        <end position="227"/>
    </location>
</feature>
<proteinExistence type="predicted"/>
<comment type="caution">
    <text evidence="2">The sequence shown here is derived from an EMBL/GenBank/DDBJ whole genome shotgun (WGS) entry which is preliminary data.</text>
</comment>
<sequence>MHLISTINAKTQATEDVSVLLVNLDGERKFLPRPETYKDLQRIVRSHYEIDSRAVLKFNVSTLDVCEGQDAEVTESAYPSLAPFLDVISVVIGAPGRDGGMRTPAATPPLPVHADSEDQEDVQPEPGSSTSRRPENTSSRVESDTDTEDEEVFAGSRYGADDASDSASTQDDDDEEDDDAPHTRRVLNSEFPAQLPRVKAEPVPAQLPRVKAEPESQRTPTRREETPRANTHALAPTGSSRAAGASLDRTDSTASRDTVPDGAAAALDRVDSAASRDTRRSDARFKIYITGPRRNDRAEFMTRRGHSVRKVLAGACKTFGLDEDRARLMLCVRIPEDGEMQVHHVECNKDETVAQSGVMARSELVVFEDED</sequence>
<feature type="non-terminal residue" evidence="2">
    <location>
        <position position="371"/>
    </location>
</feature>
<dbReference type="EMBL" id="JARJCW010000008">
    <property type="protein sequence ID" value="KAJ7221567.1"/>
    <property type="molecule type" value="Genomic_DNA"/>
</dbReference>
<gene>
    <name evidence="2" type="ORF">GGX14DRAFT_430181</name>
</gene>
<dbReference type="Proteomes" id="UP001219525">
    <property type="component" value="Unassembled WGS sequence"/>
</dbReference>
<reference evidence="2" key="1">
    <citation type="submission" date="2023-03" db="EMBL/GenBank/DDBJ databases">
        <title>Massive genome expansion in bonnet fungi (Mycena s.s.) driven by repeated elements and novel gene families across ecological guilds.</title>
        <authorList>
            <consortium name="Lawrence Berkeley National Laboratory"/>
            <person name="Harder C.B."/>
            <person name="Miyauchi S."/>
            <person name="Viragh M."/>
            <person name="Kuo A."/>
            <person name="Thoen E."/>
            <person name="Andreopoulos B."/>
            <person name="Lu D."/>
            <person name="Skrede I."/>
            <person name="Drula E."/>
            <person name="Henrissat B."/>
            <person name="Morin E."/>
            <person name="Kohler A."/>
            <person name="Barry K."/>
            <person name="LaButti K."/>
            <person name="Morin E."/>
            <person name="Salamov A."/>
            <person name="Lipzen A."/>
            <person name="Mereny Z."/>
            <person name="Hegedus B."/>
            <person name="Baldrian P."/>
            <person name="Stursova M."/>
            <person name="Weitz H."/>
            <person name="Taylor A."/>
            <person name="Grigoriev I.V."/>
            <person name="Nagy L.G."/>
            <person name="Martin F."/>
            <person name="Kauserud H."/>
        </authorList>
    </citation>
    <scope>NUCLEOTIDE SEQUENCE</scope>
    <source>
        <strain evidence="2">9144</strain>
    </source>
</reference>
<name>A0AAD6VSP9_9AGAR</name>